<dbReference type="Proteomes" id="UP001500962">
    <property type="component" value="Unassembled WGS sequence"/>
</dbReference>
<evidence type="ECO:0000256" key="1">
    <source>
        <dbReference type="ARBA" id="ARBA00022630"/>
    </source>
</evidence>
<dbReference type="InterPro" id="IPR013785">
    <property type="entry name" value="Aldolase_TIM"/>
</dbReference>
<geneLocation type="plasmid" evidence="5 6">
    <name>unnamed2</name>
</geneLocation>
<keyword evidence="6" id="KW-1185">Reference proteome</keyword>
<dbReference type="EMBL" id="CP095007">
    <property type="protein sequence ID" value="UOO96967.1"/>
    <property type="molecule type" value="Genomic_DNA"/>
</dbReference>
<proteinExistence type="predicted"/>
<dbReference type="CDD" id="cd04730">
    <property type="entry name" value="NPD_like"/>
    <property type="match status" value="1"/>
</dbReference>
<gene>
    <name evidence="4" type="ORF">GCM10008985_16070</name>
    <name evidence="5" type="ORF">MUK72_17325</name>
</gene>
<dbReference type="EMBL" id="BAAADN010000025">
    <property type="protein sequence ID" value="GAA0460412.1"/>
    <property type="molecule type" value="Genomic_DNA"/>
</dbReference>
<dbReference type="Pfam" id="PF03060">
    <property type="entry name" value="NMO"/>
    <property type="match status" value="1"/>
</dbReference>
<reference evidence="4" key="3">
    <citation type="submission" date="2023-12" db="EMBL/GenBank/DDBJ databases">
        <authorList>
            <person name="Sun Q."/>
            <person name="Inoue M."/>
        </authorList>
    </citation>
    <scope>NUCLEOTIDE SEQUENCE</scope>
    <source>
        <strain evidence="4">JCM 12289</strain>
    </source>
</reference>
<evidence type="ECO:0000313" key="4">
    <source>
        <dbReference type="EMBL" id="GAA0460412.1"/>
    </source>
</evidence>
<dbReference type="RefSeq" id="WP_244706184.1">
    <property type="nucleotide sequence ID" value="NZ_BAAADN010000025.1"/>
</dbReference>
<accession>A0AAV3SGJ5</accession>
<sequence length="343" mass="36840">MSTIQTDLCELLGIEYPIIQAAMGPSGTVELAASVSNAGGLGMVSIGSETAGEREARKSFSNAFDFLTKNTDGNFGVNIPAGSSKMPNNVEETLDAYLEETLVSKLTDDKVADQLKVLETSAGNPERWMDKINEVKEETDLLHFHKAASVKHAKKAEELGVDGITASGYEMGGHTHNEDDAAHTFVLLPAVTETVDVPVVASGGVRDGRGLLAALSLGAQGVYMGTRFIATQEADFNDEYKEYLIESGPGSDMIMDGLFGPARVLESPGIEQLNEVKDEMDIESFTDLKDKKLIIAQQGNIDEGIVIGGQVAGYIDDKPTVEELMNRIMDEAVTAYEQIQVVD</sequence>
<evidence type="ECO:0000256" key="2">
    <source>
        <dbReference type="ARBA" id="ARBA00022643"/>
    </source>
</evidence>
<dbReference type="GeneID" id="71763647"/>
<keyword evidence="1" id="KW-0285">Flavoprotein</keyword>
<dbReference type="AlphaFoldDB" id="A0AAV3SGJ5"/>
<evidence type="ECO:0000256" key="3">
    <source>
        <dbReference type="ARBA" id="ARBA00023002"/>
    </source>
</evidence>
<dbReference type="KEGG" id="hdo:MUK72_17325"/>
<organism evidence="4 7">
    <name type="scientific">Halococcus dombrowskii</name>
    <dbReference type="NCBI Taxonomy" id="179637"/>
    <lineage>
        <taxon>Archaea</taxon>
        <taxon>Methanobacteriati</taxon>
        <taxon>Methanobacteriota</taxon>
        <taxon>Stenosarchaea group</taxon>
        <taxon>Halobacteria</taxon>
        <taxon>Halobacteriales</taxon>
        <taxon>Halococcaceae</taxon>
        <taxon>Halococcus</taxon>
    </lineage>
</organism>
<dbReference type="SUPFAM" id="SSF51412">
    <property type="entry name" value="Inosine monophosphate dehydrogenase (IMPDH)"/>
    <property type="match status" value="1"/>
</dbReference>
<dbReference type="Proteomes" id="UP000830542">
    <property type="component" value="Plasmid unnamed2"/>
</dbReference>
<dbReference type="Gene3D" id="3.20.20.70">
    <property type="entry name" value="Aldolase class I"/>
    <property type="match status" value="1"/>
</dbReference>
<keyword evidence="5" id="KW-0614">Plasmid</keyword>
<evidence type="ECO:0000313" key="6">
    <source>
        <dbReference type="Proteomes" id="UP000830542"/>
    </source>
</evidence>
<dbReference type="PANTHER" id="PTHR32332">
    <property type="entry name" value="2-NITROPROPANE DIOXYGENASE"/>
    <property type="match status" value="1"/>
</dbReference>
<dbReference type="GO" id="GO:0018580">
    <property type="term" value="F:nitronate monooxygenase activity"/>
    <property type="evidence" value="ECO:0007669"/>
    <property type="project" value="InterPro"/>
</dbReference>
<evidence type="ECO:0000313" key="7">
    <source>
        <dbReference type="Proteomes" id="UP001500962"/>
    </source>
</evidence>
<dbReference type="InterPro" id="IPR004136">
    <property type="entry name" value="NMO"/>
</dbReference>
<keyword evidence="2" id="KW-0288">FMN</keyword>
<evidence type="ECO:0000313" key="5">
    <source>
        <dbReference type="EMBL" id="UOO96967.1"/>
    </source>
</evidence>
<protein>
    <submittedName>
        <fullName evidence="4 5">Nitronate monooxygenase</fullName>
    </submittedName>
</protein>
<reference evidence="4" key="1">
    <citation type="journal article" date="2014" name="Int. J. Syst. Evol. Microbiol.">
        <title>Complete genome sequence of Corynebacterium casei LMG S-19264T (=DSM 44701T), isolated from a smear-ripened cheese.</title>
        <authorList>
            <consortium name="US DOE Joint Genome Institute (JGI-PGF)"/>
            <person name="Walter F."/>
            <person name="Albersmeier A."/>
            <person name="Kalinowski J."/>
            <person name="Ruckert C."/>
        </authorList>
    </citation>
    <scope>NUCLEOTIDE SEQUENCE</scope>
    <source>
        <strain evidence="4">JCM 12289</strain>
    </source>
</reference>
<dbReference type="PANTHER" id="PTHR32332:SF20">
    <property type="entry name" value="2-NITROPROPANE DIOXYGENASE-LIKE PROTEIN"/>
    <property type="match status" value="1"/>
</dbReference>
<keyword evidence="3" id="KW-0560">Oxidoreductase</keyword>
<keyword evidence="4" id="KW-0503">Monooxygenase</keyword>
<reference evidence="5" key="2">
    <citation type="submission" date="2022-04" db="EMBL/GenBank/DDBJ databases">
        <title>Sequencing and genomic assembly of Halococcus dombrowskii.</title>
        <authorList>
            <person name="Lim S.W."/>
            <person name="MacLea K.S."/>
        </authorList>
    </citation>
    <scope>NUCLEOTIDE SEQUENCE</scope>
    <source>
        <strain evidence="5">H4</strain>
        <plasmid evidence="5">unnamed2</plasmid>
    </source>
</reference>
<name>A0AAV3SGJ5_HALDO</name>